<proteinExistence type="inferred from homology"/>
<protein>
    <recommendedName>
        <fullName evidence="6">Glutaredoxin</fullName>
    </recommendedName>
</protein>
<dbReference type="OrthoDB" id="9814618at2"/>
<evidence type="ECO:0000256" key="4">
    <source>
        <dbReference type="ARBA" id="ARBA00023157"/>
    </source>
</evidence>
<evidence type="ECO:0000313" key="9">
    <source>
        <dbReference type="Proteomes" id="UP000189462"/>
    </source>
</evidence>
<gene>
    <name evidence="8" type="ORF">B1C78_16700</name>
</gene>
<evidence type="ECO:0000256" key="2">
    <source>
        <dbReference type="ARBA" id="ARBA00022448"/>
    </source>
</evidence>
<keyword evidence="5 6" id="KW-0676">Redox-active center</keyword>
<dbReference type="Pfam" id="PF00462">
    <property type="entry name" value="Glutaredoxin"/>
    <property type="match status" value="1"/>
</dbReference>
<evidence type="ECO:0000259" key="7">
    <source>
        <dbReference type="Pfam" id="PF00462"/>
    </source>
</evidence>
<comment type="caution">
    <text evidence="8">The sequence shown here is derived from an EMBL/GenBank/DDBJ whole genome shotgun (WGS) entry which is preliminary data.</text>
</comment>
<dbReference type="InterPro" id="IPR011900">
    <property type="entry name" value="GRX_bact"/>
</dbReference>
<dbReference type="InterPro" id="IPR014025">
    <property type="entry name" value="Glutaredoxin_subgr"/>
</dbReference>
<dbReference type="NCBIfam" id="TIGR02181">
    <property type="entry name" value="GRX_bact"/>
    <property type="match status" value="1"/>
</dbReference>
<dbReference type="PANTHER" id="PTHR45694">
    <property type="entry name" value="GLUTAREDOXIN 2"/>
    <property type="match status" value="1"/>
</dbReference>
<dbReference type="GO" id="GO:0034599">
    <property type="term" value="P:cellular response to oxidative stress"/>
    <property type="evidence" value="ECO:0007669"/>
    <property type="project" value="TreeGrafter"/>
</dbReference>
<accession>A0A1V3N7J5</accession>
<dbReference type="EMBL" id="MVBK01000140">
    <property type="protein sequence ID" value="OOG21040.1"/>
    <property type="molecule type" value="Genomic_DNA"/>
</dbReference>
<dbReference type="PRINTS" id="PR00160">
    <property type="entry name" value="GLUTAREDOXIN"/>
</dbReference>
<comment type="similarity">
    <text evidence="1 6">Belongs to the glutaredoxin family.</text>
</comment>
<dbReference type="InterPro" id="IPR036249">
    <property type="entry name" value="Thioredoxin-like_sf"/>
</dbReference>
<dbReference type="SUPFAM" id="SSF52833">
    <property type="entry name" value="Thioredoxin-like"/>
    <property type="match status" value="1"/>
</dbReference>
<dbReference type="PROSITE" id="PS51354">
    <property type="entry name" value="GLUTAREDOXIN_2"/>
    <property type="match status" value="1"/>
</dbReference>
<comment type="function">
    <text evidence="6">Has a glutathione-disulfide oxidoreductase activity in the presence of NADPH and glutathione reductase. Reduces low molecular weight disulfides and proteins.</text>
</comment>
<evidence type="ECO:0000256" key="6">
    <source>
        <dbReference type="RuleBase" id="RU364065"/>
    </source>
</evidence>
<dbReference type="GO" id="GO:0045454">
    <property type="term" value="P:cell redox homeostasis"/>
    <property type="evidence" value="ECO:0007669"/>
    <property type="project" value="InterPro"/>
</dbReference>
<evidence type="ECO:0000256" key="5">
    <source>
        <dbReference type="ARBA" id="ARBA00023284"/>
    </source>
</evidence>
<dbReference type="GO" id="GO:0005737">
    <property type="term" value="C:cytoplasm"/>
    <property type="evidence" value="ECO:0007669"/>
    <property type="project" value="TreeGrafter"/>
</dbReference>
<reference evidence="8 9" key="1">
    <citation type="submission" date="2017-02" db="EMBL/GenBank/DDBJ databases">
        <title>Genomic diversity within the haloalkaliphilic genus Thioalkalivibrio.</title>
        <authorList>
            <person name="Ahn A.-C."/>
            <person name="Meier-Kolthoff J."/>
            <person name="Overmars L."/>
            <person name="Richter M."/>
            <person name="Woyke T."/>
            <person name="Sorokin D.Y."/>
            <person name="Muyzer G."/>
        </authorList>
    </citation>
    <scope>NUCLEOTIDE SEQUENCE [LARGE SCALE GENOMIC DNA]</scope>
    <source>
        <strain evidence="8 9">ALJD</strain>
    </source>
</reference>
<dbReference type="InterPro" id="IPR011767">
    <property type="entry name" value="GLR_AS"/>
</dbReference>
<dbReference type="PANTHER" id="PTHR45694:SF18">
    <property type="entry name" value="GLUTAREDOXIN-1-RELATED"/>
    <property type="match status" value="1"/>
</dbReference>
<evidence type="ECO:0000256" key="1">
    <source>
        <dbReference type="ARBA" id="ARBA00007787"/>
    </source>
</evidence>
<dbReference type="InterPro" id="IPR002109">
    <property type="entry name" value="Glutaredoxin"/>
</dbReference>
<name>A0A1V3N7J5_9GAMM</name>
<keyword evidence="4" id="KW-1015">Disulfide bond</keyword>
<dbReference type="Proteomes" id="UP000189462">
    <property type="component" value="Unassembled WGS sequence"/>
</dbReference>
<evidence type="ECO:0000256" key="3">
    <source>
        <dbReference type="ARBA" id="ARBA00022982"/>
    </source>
</evidence>
<sequence length="94" mass="10363">MSNSVSTLAPVVIYTSGFCPYCGWARRMLSDKGVDYQEIRVDRDPDQRAVMESRSGRTSVPQIFVGDFHVGGYDDMAAMDRAGRLDPLLGLSEA</sequence>
<dbReference type="Gene3D" id="3.40.30.10">
    <property type="entry name" value="Glutaredoxin"/>
    <property type="match status" value="1"/>
</dbReference>
<dbReference type="STRING" id="108003.B1C78_16700"/>
<organism evidence="8 9">
    <name type="scientific">Thioalkalivibrio denitrificans</name>
    <dbReference type="NCBI Taxonomy" id="108003"/>
    <lineage>
        <taxon>Bacteria</taxon>
        <taxon>Pseudomonadati</taxon>
        <taxon>Pseudomonadota</taxon>
        <taxon>Gammaproteobacteria</taxon>
        <taxon>Chromatiales</taxon>
        <taxon>Ectothiorhodospiraceae</taxon>
        <taxon>Thioalkalivibrio</taxon>
    </lineage>
</organism>
<keyword evidence="9" id="KW-1185">Reference proteome</keyword>
<dbReference type="AlphaFoldDB" id="A0A1V3N7J5"/>
<dbReference type="CDD" id="cd03418">
    <property type="entry name" value="GRX_GRXb_1_3_like"/>
    <property type="match status" value="1"/>
</dbReference>
<dbReference type="PROSITE" id="PS00195">
    <property type="entry name" value="GLUTAREDOXIN_1"/>
    <property type="match status" value="1"/>
</dbReference>
<keyword evidence="6" id="KW-0963">Cytoplasm</keyword>
<feature type="domain" description="Glutaredoxin" evidence="7">
    <location>
        <begin position="11"/>
        <end position="70"/>
    </location>
</feature>
<dbReference type="GO" id="GO:0015038">
    <property type="term" value="F:glutathione disulfide oxidoreductase activity"/>
    <property type="evidence" value="ECO:0007669"/>
    <property type="project" value="UniProtKB-UniRule"/>
</dbReference>
<evidence type="ECO:0000313" key="8">
    <source>
        <dbReference type="EMBL" id="OOG21040.1"/>
    </source>
</evidence>
<keyword evidence="3 6" id="KW-0249">Electron transport</keyword>
<keyword evidence="2 6" id="KW-0813">Transport</keyword>